<evidence type="ECO:0000259" key="15">
    <source>
        <dbReference type="Pfam" id="PF22599"/>
    </source>
</evidence>
<keyword evidence="5 11" id="KW-0653">Protein transport</keyword>
<dbReference type="GO" id="GO:0006605">
    <property type="term" value="P:protein targeting"/>
    <property type="evidence" value="ECO:0007669"/>
    <property type="project" value="UniProtKB-UniRule"/>
</dbReference>
<feature type="transmembrane region" description="Helical" evidence="11">
    <location>
        <begin position="495"/>
        <end position="517"/>
    </location>
</feature>
<dbReference type="InterPro" id="IPR001036">
    <property type="entry name" value="Acrflvin-R"/>
</dbReference>
<comment type="caution">
    <text evidence="11">Lacks conserved residue(s) required for the propagation of feature annotation.</text>
</comment>
<dbReference type="FunFam" id="3.30.70.3400:FF:000003">
    <property type="entry name" value="Preprotein translocase subunit SecD"/>
    <property type="match status" value="1"/>
</dbReference>
<dbReference type="Gene3D" id="3.30.70.3400">
    <property type="match status" value="2"/>
</dbReference>
<evidence type="ECO:0000256" key="2">
    <source>
        <dbReference type="ARBA" id="ARBA00022448"/>
    </source>
</evidence>
<dbReference type="FunFam" id="1.20.1640.10:FF:000004">
    <property type="entry name" value="Protein translocase subunit SecD"/>
    <property type="match status" value="1"/>
</dbReference>
<dbReference type="InterPro" id="IPR005791">
    <property type="entry name" value="SecD"/>
</dbReference>
<keyword evidence="4 11" id="KW-0812">Transmembrane</keyword>
<dbReference type="InterPro" id="IPR022646">
    <property type="entry name" value="SecD/SecF_CS"/>
</dbReference>
<keyword evidence="3 11" id="KW-1003">Cell membrane</keyword>
<feature type="domain" description="SecDF P1 head subdomain" evidence="15">
    <location>
        <begin position="298"/>
        <end position="423"/>
    </location>
</feature>
<evidence type="ECO:0000256" key="4">
    <source>
        <dbReference type="ARBA" id="ARBA00022692"/>
    </source>
</evidence>
<dbReference type="InterPro" id="IPR048634">
    <property type="entry name" value="SecD_SecF_C"/>
</dbReference>
<dbReference type="PANTHER" id="PTHR30081:SF1">
    <property type="entry name" value="PROTEIN TRANSLOCASE SUBUNIT SECD"/>
    <property type="match status" value="1"/>
</dbReference>
<evidence type="ECO:0000256" key="7">
    <source>
        <dbReference type="ARBA" id="ARBA00023010"/>
    </source>
</evidence>
<sequence>MVVFAIAIAALYALPNIYGEDPAIQVTGARGASVDMSTLDSVTKALDEQGLSHKSIALENGSILVRFNDTDTQISARDIINEALGSDKIVALNLAPATPDWLESIGAAPMKLGLDLRGGVHFLMEVDMDAAMEKLVGQQEEAFRSELREEKIRYRAIRPSGKDAVEVLLRNEEQLADAERILKQNHPDMIFTESDSDGRYALTATFTEQRLTEIRNYAVEQNITILRNRVNELGVAEPLVQRQGASRIVVELPGVQDTARAKEILGATATLEFREVDSKADLAAAANGRAPAGSEIKQDRDGRPVVLKKRVILGGSSITDASSSVDEYGRPQVNISLDSEGGNKMSAFSKKNIGKLMATVFAEYKDSGRKTPDGRVILTKHEEVINQATIQSALGRNFRITGIDSASEAHNLALLLRAGALIAPISIVEERTIGPSMGQQNIDMGIQACIFGLVAVMLFCLVYYRKFGIFANCALIANIVLIIGIMSMIPGATMTLPGIAGIVLTVGMAVDANVLIFERIREELREGRNPQQAIHQGYANAFSTIADANITTLITAIILFAVGTGAIKGFAVTLSIGILTSMFTAIIGTRCIVNLLYGGKRIKKLSI</sequence>
<dbReference type="Gene3D" id="3.30.70.260">
    <property type="match status" value="1"/>
</dbReference>
<dbReference type="NCBIfam" id="TIGR01129">
    <property type="entry name" value="secD"/>
    <property type="match status" value="1"/>
</dbReference>
<dbReference type="EMBL" id="LUAX01000001">
    <property type="protein sequence ID" value="OAM99608.1"/>
    <property type="molecule type" value="Genomic_DNA"/>
</dbReference>
<dbReference type="InterPro" id="IPR055344">
    <property type="entry name" value="SecD_SecF_C_bact"/>
</dbReference>
<dbReference type="Pfam" id="PF02355">
    <property type="entry name" value="SecD_SecF_C"/>
    <property type="match status" value="1"/>
</dbReference>
<dbReference type="Pfam" id="PF13721">
    <property type="entry name" value="SecD-TM1"/>
    <property type="match status" value="1"/>
</dbReference>
<organism evidence="16 17">
    <name type="scientific">Vibrio europaeus</name>
    <dbReference type="NCBI Taxonomy" id="300876"/>
    <lineage>
        <taxon>Bacteria</taxon>
        <taxon>Pseudomonadati</taxon>
        <taxon>Pseudomonadota</taxon>
        <taxon>Gammaproteobacteria</taxon>
        <taxon>Vibrionales</taxon>
        <taxon>Vibrionaceae</taxon>
        <taxon>Vibrio</taxon>
        <taxon>Vibrio oreintalis group</taxon>
    </lineage>
</organism>
<proteinExistence type="inferred from homology"/>
<dbReference type="SUPFAM" id="SSF82866">
    <property type="entry name" value="Multidrug efflux transporter AcrB transmembrane domain"/>
    <property type="match status" value="1"/>
</dbReference>
<evidence type="ECO:0000256" key="9">
    <source>
        <dbReference type="ARBA" id="ARBA00060774"/>
    </source>
</evidence>
<dbReference type="NCBIfam" id="TIGR00916">
    <property type="entry name" value="2A0604s01"/>
    <property type="match status" value="1"/>
</dbReference>
<dbReference type="PRINTS" id="PR00702">
    <property type="entry name" value="ACRIFLAVINRP"/>
</dbReference>
<evidence type="ECO:0000256" key="3">
    <source>
        <dbReference type="ARBA" id="ARBA00022475"/>
    </source>
</evidence>
<dbReference type="GO" id="GO:0015450">
    <property type="term" value="F:protein-transporting ATPase activity"/>
    <property type="evidence" value="ECO:0007669"/>
    <property type="project" value="InterPro"/>
</dbReference>
<feature type="domain" description="SecD export protein N-terminal TM" evidence="13">
    <location>
        <begin position="1"/>
        <end position="92"/>
    </location>
</feature>
<reference evidence="16 17" key="1">
    <citation type="submission" date="2016-03" db="EMBL/GenBank/DDBJ databases">
        <title>Draft genome sequence of the Vibrio tubiashii subs. europaeus.</title>
        <authorList>
            <person name="Spinard E."/>
            <person name="Dubert J."/>
            <person name="Nelson D.R."/>
            <person name="Barja J.L."/>
        </authorList>
    </citation>
    <scope>NUCLEOTIDE SEQUENCE [LARGE SCALE GENOMIC DNA]</scope>
    <source>
        <strain evidence="17">PP-638</strain>
    </source>
</reference>
<evidence type="ECO:0000256" key="10">
    <source>
        <dbReference type="ARBA" id="ARBA00068220"/>
    </source>
</evidence>
<dbReference type="Pfam" id="PF22599">
    <property type="entry name" value="SecDF_P1_head"/>
    <property type="match status" value="1"/>
</dbReference>
<dbReference type="Gene3D" id="3.30.1360.200">
    <property type="match status" value="1"/>
</dbReference>
<comment type="function">
    <text evidence="11">Part of the Sec protein translocase complex. Interacts with the SecYEG preprotein conducting channel. SecDF uses the proton motive force (PMF) to complete protein translocation after the ATP-dependent function of SecA.</text>
</comment>
<evidence type="ECO:0000259" key="14">
    <source>
        <dbReference type="Pfam" id="PF21760"/>
    </source>
</evidence>
<dbReference type="AlphaFoldDB" id="A0A178JDQ5"/>
<feature type="transmembrane region" description="Helical" evidence="11">
    <location>
        <begin position="538"/>
        <end position="562"/>
    </location>
</feature>
<accession>A0A178JDQ5</accession>
<dbReference type="PANTHER" id="PTHR30081">
    <property type="entry name" value="PROTEIN-EXPORT MEMBRANE PROTEIN SEC"/>
    <property type="match status" value="1"/>
</dbReference>
<feature type="domain" description="Protein translocase subunit SecDF P1" evidence="14">
    <location>
        <begin position="219"/>
        <end position="277"/>
    </location>
</feature>
<dbReference type="Proteomes" id="UP000094761">
    <property type="component" value="Unassembled WGS sequence"/>
</dbReference>
<gene>
    <name evidence="11 16" type="primary">secD</name>
    <name evidence="16" type="ORF">AZ468_00400</name>
</gene>
<dbReference type="FunFam" id="3.30.1360.200:FF:000001">
    <property type="entry name" value="Protein translocase subunit SecD"/>
    <property type="match status" value="1"/>
</dbReference>
<feature type="transmembrane region" description="Helical" evidence="11">
    <location>
        <begin position="469"/>
        <end position="489"/>
    </location>
</feature>
<feature type="transmembrane region" description="Helical" evidence="11">
    <location>
        <begin position="444"/>
        <end position="464"/>
    </location>
</feature>
<dbReference type="Pfam" id="PF07549">
    <property type="entry name" value="Sec_GG"/>
    <property type="match status" value="1"/>
</dbReference>
<evidence type="ECO:0000259" key="13">
    <source>
        <dbReference type="Pfam" id="PF13721"/>
    </source>
</evidence>
<evidence type="ECO:0000256" key="11">
    <source>
        <dbReference type="HAMAP-Rule" id="MF_01463"/>
    </source>
</evidence>
<evidence type="ECO:0000256" key="5">
    <source>
        <dbReference type="ARBA" id="ARBA00022927"/>
    </source>
</evidence>
<dbReference type="Gene3D" id="1.20.1640.10">
    <property type="entry name" value="Multidrug efflux transporter AcrB transmembrane domain"/>
    <property type="match status" value="1"/>
</dbReference>
<keyword evidence="2 11" id="KW-0813">Transport</keyword>
<evidence type="ECO:0000256" key="1">
    <source>
        <dbReference type="ARBA" id="ARBA00004651"/>
    </source>
</evidence>
<dbReference type="Pfam" id="PF21760">
    <property type="entry name" value="SecD_1st"/>
    <property type="match status" value="1"/>
</dbReference>
<dbReference type="GO" id="GO:0043952">
    <property type="term" value="P:protein transport by the Sec complex"/>
    <property type="evidence" value="ECO:0007669"/>
    <property type="project" value="UniProtKB-UniRule"/>
</dbReference>
<dbReference type="InterPro" id="IPR054384">
    <property type="entry name" value="SecDF_P1_head"/>
</dbReference>
<dbReference type="InterPro" id="IPR027398">
    <property type="entry name" value="SecD-TM"/>
</dbReference>
<comment type="similarity">
    <text evidence="9 11">Belongs to the SecD/SecF family. SecD subfamily.</text>
</comment>
<evidence type="ECO:0000256" key="6">
    <source>
        <dbReference type="ARBA" id="ARBA00022989"/>
    </source>
</evidence>
<evidence type="ECO:0000259" key="12">
    <source>
        <dbReference type="Pfam" id="PF02355"/>
    </source>
</evidence>
<keyword evidence="8 11" id="KW-0472">Membrane</keyword>
<dbReference type="HAMAP" id="MF_01463_B">
    <property type="entry name" value="SecD_B"/>
    <property type="match status" value="1"/>
</dbReference>
<comment type="subcellular location">
    <subcellularLocation>
        <location evidence="1 11">Cell membrane</location>
        <topology evidence="1 11">Multi-pass membrane protein</topology>
    </subcellularLocation>
</comment>
<dbReference type="GO" id="GO:0005886">
    <property type="term" value="C:plasma membrane"/>
    <property type="evidence" value="ECO:0007669"/>
    <property type="project" value="UniProtKB-SubCell"/>
</dbReference>
<comment type="subunit">
    <text evidence="11">Forms a complex with SecF. Part of the essential Sec protein translocation apparatus which comprises SecA, SecYEG and auxiliary proteins SecDF-YajC and YidC.</text>
</comment>
<feature type="transmembrane region" description="Helical" evidence="11">
    <location>
        <begin position="574"/>
        <end position="597"/>
    </location>
</feature>
<keyword evidence="6 11" id="KW-1133">Transmembrane helix</keyword>
<evidence type="ECO:0000313" key="17">
    <source>
        <dbReference type="Proteomes" id="UP000094761"/>
    </source>
</evidence>
<evidence type="ECO:0000313" key="16">
    <source>
        <dbReference type="EMBL" id="OAM99608.1"/>
    </source>
</evidence>
<evidence type="ECO:0000256" key="8">
    <source>
        <dbReference type="ARBA" id="ARBA00023136"/>
    </source>
</evidence>
<dbReference type="InterPro" id="IPR022813">
    <property type="entry name" value="SecD/SecF_arch_bac"/>
</dbReference>
<dbReference type="GO" id="GO:0065002">
    <property type="term" value="P:intracellular protein transmembrane transport"/>
    <property type="evidence" value="ECO:0007669"/>
    <property type="project" value="UniProtKB-UniRule"/>
</dbReference>
<name>A0A178JDQ5_9VIBR</name>
<feature type="domain" description="Protein export membrane protein SecD/SecF C-terminal" evidence="12">
    <location>
        <begin position="425"/>
        <end position="586"/>
    </location>
</feature>
<dbReference type="InterPro" id="IPR048631">
    <property type="entry name" value="SecD_1st"/>
</dbReference>
<keyword evidence="7 11" id="KW-0811">Translocation</keyword>
<protein>
    <recommendedName>
        <fullName evidence="10 11">Protein translocase subunit SecD</fullName>
    </recommendedName>
</protein>
<comment type="caution">
    <text evidence="16">The sequence shown here is derived from an EMBL/GenBank/DDBJ whole genome shotgun (WGS) entry which is preliminary data.</text>
</comment>